<keyword evidence="3" id="KW-1185">Reference proteome</keyword>
<feature type="domain" description="DUF6917" evidence="1">
    <location>
        <begin position="6"/>
        <end position="130"/>
    </location>
</feature>
<evidence type="ECO:0000313" key="2">
    <source>
        <dbReference type="EMBL" id="MBB4264587.1"/>
    </source>
</evidence>
<dbReference type="Pfam" id="PF21891">
    <property type="entry name" value="DUF6917"/>
    <property type="match status" value="1"/>
</dbReference>
<accession>A0A7W6W8P0</accession>
<protein>
    <recommendedName>
        <fullName evidence="1">DUF6917 domain-containing protein</fullName>
    </recommendedName>
</protein>
<dbReference type="Proteomes" id="UP000554286">
    <property type="component" value="Unassembled WGS sequence"/>
</dbReference>
<name>A0A7W6W8P0_9PROT</name>
<evidence type="ECO:0000259" key="1">
    <source>
        <dbReference type="Pfam" id="PF21891"/>
    </source>
</evidence>
<evidence type="ECO:0000313" key="3">
    <source>
        <dbReference type="Proteomes" id="UP000554286"/>
    </source>
</evidence>
<gene>
    <name evidence="2" type="ORF">GGD89_000193</name>
</gene>
<organism evidence="2 3">
    <name type="scientific">Roseospira visakhapatnamensis</name>
    <dbReference type="NCBI Taxonomy" id="390880"/>
    <lineage>
        <taxon>Bacteria</taxon>
        <taxon>Pseudomonadati</taxon>
        <taxon>Pseudomonadota</taxon>
        <taxon>Alphaproteobacteria</taxon>
        <taxon>Rhodospirillales</taxon>
        <taxon>Rhodospirillaceae</taxon>
        <taxon>Roseospira</taxon>
    </lineage>
</organism>
<sequence length="141" mass="15274">MSIAPDKRTVTAVFVKRLRHVRHDRGMTLIPESTRCVRAGDLHELVTTDQTGLSAGSRVDRTGFLGFVEVTRAGVIEAGDVVALPEARVGRVVGFDDCHFPNHYNIIIESTALLTGDHPSVAVEGTVRFEPEAASGRGERP</sequence>
<dbReference type="AlphaFoldDB" id="A0A7W6W8P0"/>
<dbReference type="EMBL" id="JACIGK010000001">
    <property type="protein sequence ID" value="MBB4264587.1"/>
    <property type="molecule type" value="Genomic_DNA"/>
</dbReference>
<dbReference type="RefSeq" id="WP_184042218.1">
    <property type="nucleotide sequence ID" value="NZ_JACIGK010000001.1"/>
</dbReference>
<proteinExistence type="predicted"/>
<comment type="caution">
    <text evidence="2">The sequence shown here is derived from an EMBL/GenBank/DDBJ whole genome shotgun (WGS) entry which is preliminary data.</text>
</comment>
<reference evidence="2 3" key="1">
    <citation type="submission" date="2020-08" db="EMBL/GenBank/DDBJ databases">
        <title>Genome sequencing of Purple Non-Sulfur Bacteria from various extreme environments.</title>
        <authorList>
            <person name="Mayer M."/>
        </authorList>
    </citation>
    <scope>NUCLEOTIDE SEQUENCE [LARGE SCALE GENOMIC DNA]</scope>
    <source>
        <strain evidence="2 3">JA131</strain>
    </source>
</reference>
<dbReference type="InterPro" id="IPR054210">
    <property type="entry name" value="DUF6917"/>
</dbReference>